<gene>
    <name evidence="3" type="ordered locus">PARA_06330</name>
</gene>
<keyword evidence="2" id="KW-0732">Signal</keyword>
<accession>A0AB33QIX5</accession>
<feature type="compositionally biased region" description="Basic residues" evidence="1">
    <location>
        <begin position="86"/>
        <end position="96"/>
    </location>
</feature>
<evidence type="ECO:0000256" key="1">
    <source>
        <dbReference type="SAM" id="MobiDB-lite"/>
    </source>
</evidence>
<dbReference type="KEGG" id="hpr:PARA_06330"/>
<dbReference type="PROSITE" id="PS51257">
    <property type="entry name" value="PROKAR_LIPOPROTEIN"/>
    <property type="match status" value="1"/>
</dbReference>
<dbReference type="Proteomes" id="UP000007052">
    <property type="component" value="Chromosome"/>
</dbReference>
<evidence type="ECO:0008006" key="5">
    <source>
        <dbReference type="Google" id="ProtNLM"/>
    </source>
</evidence>
<dbReference type="EMBL" id="FQ312002">
    <property type="protein sequence ID" value="CBW14740.1"/>
    <property type="molecule type" value="Genomic_DNA"/>
</dbReference>
<evidence type="ECO:0000313" key="4">
    <source>
        <dbReference type="Proteomes" id="UP000007052"/>
    </source>
</evidence>
<evidence type="ECO:0000313" key="3">
    <source>
        <dbReference type="EMBL" id="CBW14740.1"/>
    </source>
</evidence>
<feature type="signal peptide" evidence="2">
    <location>
        <begin position="1"/>
        <end position="22"/>
    </location>
</feature>
<protein>
    <recommendedName>
        <fullName evidence="5">Lipoprotein</fullName>
    </recommendedName>
</protein>
<feature type="chain" id="PRO_5044266141" description="Lipoprotein" evidence="2">
    <location>
        <begin position="23"/>
        <end position="96"/>
    </location>
</feature>
<reference evidence="4" key="1">
    <citation type="submission" date="2010-07" db="EMBL/GenBank/DDBJ databases">
        <title>The genome sequence of Haemophilus parainfluenzae T3T1.</title>
        <authorList>
            <person name="Crook D."/>
            <person name="Hood D."/>
            <person name="Moxon R."/>
            <person name="Parkhill J."/>
            <person name="Aslett M."/>
            <person name="Bentley S.D."/>
        </authorList>
    </citation>
    <scope>NUCLEOTIDE SEQUENCE [LARGE SCALE GENOMIC DNA]</scope>
    <source>
        <strain evidence="4">T3T1</strain>
    </source>
</reference>
<proteinExistence type="predicted"/>
<dbReference type="AlphaFoldDB" id="A0AB33QIX5"/>
<sequence>MKKLLSILLPSLVLIGCSSSNTSDSNKSMTPKTEKEEFLAAFENCKAKLGGKIMNKDIPMLDACMAEHGFKRVEETQKVAPEPKTVKKNKKTLNVN</sequence>
<dbReference type="RefSeq" id="WP_014064517.1">
    <property type="nucleotide sequence ID" value="NC_015964.1"/>
</dbReference>
<feature type="region of interest" description="Disordered" evidence="1">
    <location>
        <begin position="77"/>
        <end position="96"/>
    </location>
</feature>
<evidence type="ECO:0000256" key="2">
    <source>
        <dbReference type="SAM" id="SignalP"/>
    </source>
</evidence>
<organism evidence="3 4">
    <name type="scientific">Haemophilus parainfluenzae (strain T3T1)</name>
    <dbReference type="NCBI Taxonomy" id="862965"/>
    <lineage>
        <taxon>Bacteria</taxon>
        <taxon>Pseudomonadati</taxon>
        <taxon>Pseudomonadota</taxon>
        <taxon>Gammaproteobacteria</taxon>
        <taxon>Pasteurellales</taxon>
        <taxon>Pasteurellaceae</taxon>
        <taxon>Haemophilus</taxon>
    </lineage>
</organism>
<name>A0AB33QIX5_HAEP3</name>